<organism evidence="4 5">
    <name type="scientific">Cotesia congregata</name>
    <name type="common">Parasitoid wasp</name>
    <name type="synonym">Apanteles congregatus</name>
    <dbReference type="NCBI Taxonomy" id="51543"/>
    <lineage>
        <taxon>Eukaryota</taxon>
        <taxon>Metazoa</taxon>
        <taxon>Ecdysozoa</taxon>
        <taxon>Arthropoda</taxon>
        <taxon>Hexapoda</taxon>
        <taxon>Insecta</taxon>
        <taxon>Pterygota</taxon>
        <taxon>Neoptera</taxon>
        <taxon>Endopterygota</taxon>
        <taxon>Hymenoptera</taxon>
        <taxon>Apocrita</taxon>
        <taxon>Ichneumonoidea</taxon>
        <taxon>Braconidae</taxon>
        <taxon>Microgastrinae</taxon>
        <taxon>Cotesia</taxon>
    </lineage>
</organism>
<feature type="domain" description="SSD" evidence="3">
    <location>
        <begin position="296"/>
        <end position="456"/>
    </location>
</feature>
<keyword evidence="2" id="KW-0812">Transmembrane</keyword>
<name>A0A8J2HC86_COTCN</name>
<dbReference type="Gene3D" id="1.20.1640.10">
    <property type="entry name" value="Multidrug efflux transporter AcrB transmembrane domain"/>
    <property type="match status" value="2"/>
</dbReference>
<dbReference type="Pfam" id="PF12349">
    <property type="entry name" value="Sterol-sensing"/>
    <property type="match status" value="1"/>
</dbReference>
<evidence type="ECO:0000313" key="5">
    <source>
        <dbReference type="Proteomes" id="UP000786811"/>
    </source>
</evidence>
<dbReference type="SUPFAM" id="SSF82866">
    <property type="entry name" value="Multidrug efflux transporter AcrB transmembrane domain"/>
    <property type="match status" value="2"/>
</dbReference>
<dbReference type="AlphaFoldDB" id="A0A8J2HC86"/>
<protein>
    <submittedName>
        <fullName evidence="4">Similar to Ptchd3: Patched domain-containing protein 3 (Mus musculus)</fullName>
    </submittedName>
</protein>
<feature type="transmembrane region" description="Helical" evidence="2">
    <location>
        <begin position="836"/>
        <end position="856"/>
    </location>
</feature>
<comment type="similarity">
    <text evidence="1">Belongs to the patched family.</text>
</comment>
<dbReference type="OrthoDB" id="6510177at2759"/>
<feature type="transmembrane region" description="Helical" evidence="2">
    <location>
        <begin position="359"/>
        <end position="382"/>
    </location>
</feature>
<reference evidence="4" key="1">
    <citation type="submission" date="2021-04" db="EMBL/GenBank/DDBJ databases">
        <authorList>
            <person name="Chebbi M.A.C M."/>
        </authorList>
    </citation>
    <scope>NUCLEOTIDE SEQUENCE</scope>
</reference>
<dbReference type="InterPro" id="IPR051697">
    <property type="entry name" value="Patched_domain-protein"/>
</dbReference>
<feature type="transmembrane region" description="Helical" evidence="2">
    <location>
        <begin position="297"/>
        <end position="315"/>
    </location>
</feature>
<accession>A0A8J2HC86</accession>
<dbReference type="PROSITE" id="PS50156">
    <property type="entry name" value="SSD"/>
    <property type="match status" value="1"/>
</dbReference>
<dbReference type="PANTHER" id="PTHR10796">
    <property type="entry name" value="PATCHED-RELATED"/>
    <property type="match status" value="1"/>
</dbReference>
<feature type="transmembrane region" description="Helical" evidence="2">
    <location>
        <begin position="762"/>
        <end position="780"/>
    </location>
</feature>
<feature type="transmembrane region" description="Helical" evidence="2">
    <location>
        <begin position="710"/>
        <end position="729"/>
    </location>
</feature>
<evidence type="ECO:0000259" key="3">
    <source>
        <dbReference type="PROSITE" id="PS50156"/>
    </source>
</evidence>
<feature type="transmembrane region" description="Helical" evidence="2">
    <location>
        <begin position="801"/>
        <end position="824"/>
    </location>
</feature>
<feature type="transmembrane region" description="Helical" evidence="2">
    <location>
        <begin position="506"/>
        <end position="524"/>
    </location>
</feature>
<feature type="transmembrane region" description="Helical" evidence="2">
    <location>
        <begin position="736"/>
        <end position="756"/>
    </location>
</feature>
<dbReference type="InterPro" id="IPR000731">
    <property type="entry name" value="SSD"/>
</dbReference>
<comment type="caution">
    <text evidence="4">The sequence shown here is derived from an EMBL/GenBank/DDBJ whole genome shotgun (WGS) entry which is preliminary data.</text>
</comment>
<feature type="transmembrane region" description="Helical" evidence="2">
    <location>
        <begin position="403"/>
        <end position="428"/>
    </location>
</feature>
<evidence type="ECO:0000313" key="4">
    <source>
        <dbReference type="EMBL" id="CAG5093713.1"/>
    </source>
</evidence>
<feature type="transmembrane region" description="Helical" evidence="2">
    <location>
        <begin position="327"/>
        <end position="353"/>
    </location>
</feature>
<sequence>MESPRESPTSTWRTYRDSVVNFKFNYDQIFYRIGLSIGNKPWVWLITSLCISGVCGPGLSFWREEIDEVKSFIPVDSIVRKDAAWVKEHFNEDLRYESIIITAPNVLDPQVLQAIDEIEMSVKSIVVQNQTWHDVCAEYLTWFENGDTKSENETDELLIEAFQPLKAVLSGDSCIYQSILKVWKKNESEVLGQLTKDKILEDVTAALRETDKGNILTDISPLLSKVEYDENGRVIGAKATILNWILKKSNIHSPEWELEFISRTLYSNRTLPAGMKIYAVAKRSFIDCLNDVMRNNISILCCGLFIIVGYVVIMIGKCNPVEQRIYLSLLGVSVVGQAILSGFGVCFYLGYMYGPIHSVLPFVLLGIGVDDMFVIIQSLDSLTESEKNLTIPERIARALQQSGMSITTTSLTNIIAFAIGMTTVMPFLSSFCMFATMGILFLFIFEIMFFVSCLVLDERRLAMTRDGCFCQSKTDWKPNECSQKNLQKIIFEKFIGPFVMRPKIKIFIILITIVMIIINTWGIHNLGQHYDPLLYLNQESYALKFNNKLIEYFPKYGKRASIYLAGVDYYEDREALGKLINVLAKNRFINNKTLDPWFIAYGEWLNNKTHEIDRDEFYGSLSEYLLTRKGQSYVKDMKFSRLPTVDYNITTSKFQIQHIHINTTVEQLQAMRSIRETIKSVDFTRGIEHAAIFSQEYVSWTANKIIGDELIRNLCLELLAVSLVTLVLLRDIKVSFWVICCVAFTLIDLLGSLYYLGLTVEISSSIIILMCAGLAVDYAAHVGLEFTRVTGTRNERSIATLGAIGPAVFNGGLSTFLAFVLLGASRAYLFSTFFKLFTSVVVFGLFHGLLFLPVVLSICGSNEKQREADVKVETVWEPNKFCTIPLSSTATNNINNNHNHNK</sequence>
<evidence type="ECO:0000256" key="2">
    <source>
        <dbReference type="SAM" id="Phobius"/>
    </source>
</evidence>
<feature type="transmembrane region" description="Helical" evidence="2">
    <location>
        <begin position="434"/>
        <end position="456"/>
    </location>
</feature>
<keyword evidence="2" id="KW-0472">Membrane</keyword>
<gene>
    <name evidence="4" type="ORF">HICCMSTLAB_LOCUS7039</name>
</gene>
<dbReference type="Proteomes" id="UP000786811">
    <property type="component" value="Unassembled WGS sequence"/>
</dbReference>
<keyword evidence="2" id="KW-1133">Transmembrane helix</keyword>
<dbReference type="InterPro" id="IPR053958">
    <property type="entry name" value="HMGCR/SNAP/NPC1-like_SSD"/>
</dbReference>
<keyword evidence="5" id="KW-1185">Reference proteome</keyword>
<evidence type="ECO:0000256" key="1">
    <source>
        <dbReference type="ARBA" id="ARBA00005585"/>
    </source>
</evidence>
<dbReference type="EMBL" id="CAJNRD030001120">
    <property type="protein sequence ID" value="CAG5093713.1"/>
    <property type="molecule type" value="Genomic_DNA"/>
</dbReference>
<proteinExistence type="inferred from homology"/>
<dbReference type="GO" id="GO:0016020">
    <property type="term" value="C:membrane"/>
    <property type="evidence" value="ECO:0007669"/>
    <property type="project" value="TreeGrafter"/>
</dbReference>
<dbReference type="PANTHER" id="PTHR10796:SF130">
    <property type="entry name" value="PATCHED DOMAIN-CONTAINING PROTEIN 3-LIKE PROTEIN"/>
    <property type="match status" value="1"/>
</dbReference>